<feature type="transmembrane region" description="Helical" evidence="6">
    <location>
        <begin position="218"/>
        <end position="240"/>
    </location>
</feature>
<dbReference type="OrthoDB" id="5982228at2759"/>
<feature type="transmembrane region" description="Helical" evidence="6">
    <location>
        <begin position="314"/>
        <end position="337"/>
    </location>
</feature>
<feature type="transmembrane region" description="Helical" evidence="6">
    <location>
        <begin position="101"/>
        <end position="127"/>
    </location>
</feature>
<reference evidence="7 8" key="1">
    <citation type="journal article" date="2009" name="Genome Res.">
        <title>Comparative genomic analyses of the human fungal pathogens Coccidioides and their relatives.</title>
        <authorList>
            <person name="Sharpton T.J."/>
            <person name="Stajich J.E."/>
            <person name="Rounsley S.D."/>
            <person name="Gardner M.J."/>
            <person name="Wortman J.R."/>
            <person name="Jordar V.S."/>
            <person name="Maiti R."/>
            <person name="Kodira C.D."/>
            <person name="Neafsey D.E."/>
            <person name="Zeng Q."/>
            <person name="Hung C.-Y."/>
            <person name="McMahan C."/>
            <person name="Muszewska A."/>
            <person name="Grynberg M."/>
            <person name="Mandel M.A."/>
            <person name="Kellner E.M."/>
            <person name="Barker B.M."/>
            <person name="Galgiani J.N."/>
            <person name="Orbach M.J."/>
            <person name="Kirkland T.N."/>
            <person name="Cole G.T."/>
            <person name="Henn M.R."/>
            <person name="Birren B.W."/>
            <person name="Taylor J.W."/>
        </authorList>
    </citation>
    <scope>NUCLEOTIDE SEQUENCE [LARGE SCALE GENOMIC DNA]</scope>
    <source>
        <strain evidence="8">C735</strain>
    </source>
</reference>
<dbReference type="AlphaFoldDB" id="C5PJN3"/>
<organism evidence="7 8">
    <name type="scientific">Coccidioides posadasii (strain C735)</name>
    <name type="common">Valley fever fungus</name>
    <dbReference type="NCBI Taxonomy" id="222929"/>
    <lineage>
        <taxon>Eukaryota</taxon>
        <taxon>Fungi</taxon>
        <taxon>Dikarya</taxon>
        <taxon>Ascomycota</taxon>
        <taxon>Pezizomycotina</taxon>
        <taxon>Eurotiomycetes</taxon>
        <taxon>Eurotiomycetidae</taxon>
        <taxon>Onygenales</taxon>
        <taxon>Onygenaceae</taxon>
        <taxon>Coccidioides</taxon>
    </lineage>
</organism>
<gene>
    <name evidence="7" type="ORF">CPC735_022310</name>
</gene>
<feature type="transmembrane region" description="Helical" evidence="6">
    <location>
        <begin position="482"/>
        <end position="503"/>
    </location>
</feature>
<proteinExistence type="predicted"/>
<evidence type="ECO:0000256" key="3">
    <source>
        <dbReference type="ARBA" id="ARBA00022989"/>
    </source>
</evidence>
<evidence type="ECO:0000256" key="2">
    <source>
        <dbReference type="ARBA" id="ARBA00022692"/>
    </source>
</evidence>
<comment type="caution">
    <text evidence="7">The sequence shown here is derived from an EMBL/GenBank/DDBJ whole genome shotgun (WGS) entry which is preliminary data.</text>
</comment>
<feature type="region of interest" description="Disordered" evidence="5">
    <location>
        <begin position="1"/>
        <end position="22"/>
    </location>
</feature>
<evidence type="ECO:0000313" key="8">
    <source>
        <dbReference type="Proteomes" id="UP000009084"/>
    </source>
</evidence>
<dbReference type="HOGENOM" id="CLU_013661_4_1_1"/>
<evidence type="ECO:0000313" key="7">
    <source>
        <dbReference type="EMBL" id="EER22932.1"/>
    </source>
</evidence>
<comment type="subcellular location">
    <subcellularLocation>
        <location evidence="1">Membrane</location>
        <topology evidence="1">Multi-pass membrane protein</topology>
    </subcellularLocation>
</comment>
<keyword evidence="4 6" id="KW-0472">Membrane</keyword>
<name>C5PJN3_COCP7</name>
<evidence type="ECO:0000256" key="6">
    <source>
        <dbReference type="SAM" id="Phobius"/>
    </source>
</evidence>
<feature type="transmembrane region" description="Helical" evidence="6">
    <location>
        <begin position="411"/>
        <end position="430"/>
    </location>
</feature>
<dbReference type="EMBL" id="ACFW01000052">
    <property type="protein sequence ID" value="EER22932.1"/>
    <property type="molecule type" value="Genomic_DNA"/>
</dbReference>
<dbReference type="VEuPathDB" id="FungiDB:CPC735_022310"/>
<keyword evidence="3 6" id="KW-1133">Transmembrane helix</keyword>
<dbReference type="GO" id="GO:0016020">
    <property type="term" value="C:membrane"/>
    <property type="evidence" value="ECO:0007669"/>
    <property type="project" value="UniProtKB-SubCell"/>
</dbReference>
<evidence type="ECO:0000256" key="5">
    <source>
        <dbReference type="SAM" id="MobiDB-lite"/>
    </source>
</evidence>
<feature type="transmembrane region" description="Helical" evidence="6">
    <location>
        <begin position="260"/>
        <end position="283"/>
    </location>
</feature>
<dbReference type="Gene3D" id="1.20.1740.10">
    <property type="entry name" value="Amino acid/polyamine transporter I"/>
    <property type="match status" value="1"/>
</dbReference>
<feature type="transmembrane region" description="Helical" evidence="6">
    <location>
        <begin position="366"/>
        <end position="390"/>
    </location>
</feature>
<accession>C5PJN3</accession>
<feature type="transmembrane region" description="Helical" evidence="6">
    <location>
        <begin position="148"/>
        <end position="171"/>
    </location>
</feature>
<sequence length="586" mass="64226">MAHVENADIEPISSPGNGSDVSTLASADIPSNRIGKSQLSQEISPHALEKLDTARTCVSDDIPGNRRQIGVFTATFLVFNRIIGTGIFATPSTILALTGSVGMSLTVWFVGMIITMAGTAVYLEFGTAIPVNGGEKNYLEYVYTKPKFLATAIYASYALFLGWAAGNSVIFGEYLLHAFGVQVNLWNQRGIGLVCITVAFIIHATAVKWGLRIQNTLGVLKLVVILIIAVGGLLACAGFVNIDRPRNFERPWGEGPPTVYGIVMGLYNVIWSYVGYSNANYVWCSASFLQQRIVSLTIGQCLSETRNPVRTLKIAAPIGVAMVGILYFLVNVAYFAAVPKEEMLLSGRILAASFFRNVFGFKAERALSTFVAFCAFGNVLAVLFSQGRIVQALGREGVLPFSRFWASNKPFNSPAAGLFQHYIVSVVVMLAPPPGDAYNFLLNFQSLIGYPLSIVNVLVSGGLLHIYFCPERYPTWSPGIRATLPVTFFFFFSNVYLAVAPFLPPPRRVGNVYERLPYYTHCLAGLAIFALGALYWLFWAKTLPWMGEYRLGEESVVGQDGWARKIVQRIPTAPELEEQGRRNGSM</sequence>
<feature type="transmembrane region" description="Helical" evidence="6">
    <location>
        <begin position="518"/>
        <end position="540"/>
    </location>
</feature>
<dbReference type="InterPro" id="IPR050598">
    <property type="entry name" value="AminoAcid_Transporter"/>
</dbReference>
<dbReference type="Proteomes" id="UP000009084">
    <property type="component" value="Unassembled WGS sequence"/>
</dbReference>
<keyword evidence="2 6" id="KW-0812">Transmembrane</keyword>
<feature type="transmembrane region" description="Helical" evidence="6">
    <location>
        <begin position="450"/>
        <end position="470"/>
    </location>
</feature>
<evidence type="ECO:0000256" key="1">
    <source>
        <dbReference type="ARBA" id="ARBA00004141"/>
    </source>
</evidence>
<dbReference type="InterPro" id="IPR002293">
    <property type="entry name" value="AA/rel_permease1"/>
</dbReference>
<evidence type="ECO:0000256" key="4">
    <source>
        <dbReference type="ARBA" id="ARBA00023136"/>
    </source>
</evidence>
<feature type="transmembrane region" description="Helical" evidence="6">
    <location>
        <begin position="69"/>
        <end position="89"/>
    </location>
</feature>
<protein>
    <submittedName>
        <fullName evidence="7">High-affinity methionine permease, putative</fullName>
    </submittedName>
</protein>
<dbReference type="Pfam" id="PF13520">
    <property type="entry name" value="AA_permease_2"/>
    <property type="match status" value="1"/>
</dbReference>
<dbReference type="PANTHER" id="PTHR11785">
    <property type="entry name" value="AMINO ACID TRANSPORTER"/>
    <property type="match status" value="1"/>
</dbReference>
<dbReference type="PIRSF" id="PIRSF006060">
    <property type="entry name" value="AA_transporter"/>
    <property type="match status" value="1"/>
</dbReference>
<dbReference type="PANTHER" id="PTHR11785:SF498">
    <property type="entry name" value="HIGH-AFFINITY METHIONINE PERMEASE"/>
    <property type="match status" value="1"/>
</dbReference>
<dbReference type="GO" id="GO:0015179">
    <property type="term" value="F:L-amino acid transmembrane transporter activity"/>
    <property type="evidence" value="ECO:0007669"/>
    <property type="project" value="TreeGrafter"/>
</dbReference>
<feature type="transmembrane region" description="Helical" evidence="6">
    <location>
        <begin position="191"/>
        <end position="211"/>
    </location>
</feature>